<keyword evidence="2" id="KW-0805">Transcription regulation</keyword>
<dbReference type="EMBL" id="JAENRR010000013">
    <property type="protein sequence ID" value="MBK3517170.1"/>
    <property type="molecule type" value="Genomic_DNA"/>
</dbReference>
<dbReference type="Pfam" id="PF03466">
    <property type="entry name" value="LysR_substrate"/>
    <property type="match status" value="1"/>
</dbReference>
<dbReference type="Proteomes" id="UP000605676">
    <property type="component" value="Unassembled WGS sequence"/>
</dbReference>
<keyword evidence="4" id="KW-0010">Activator</keyword>
<organism evidence="7 8">
    <name type="scientific">Carboxylicivirga marina</name>
    <dbReference type="NCBI Taxonomy" id="2800988"/>
    <lineage>
        <taxon>Bacteria</taxon>
        <taxon>Pseudomonadati</taxon>
        <taxon>Bacteroidota</taxon>
        <taxon>Bacteroidia</taxon>
        <taxon>Marinilabiliales</taxon>
        <taxon>Marinilabiliaceae</taxon>
        <taxon>Carboxylicivirga</taxon>
    </lineage>
</organism>
<reference evidence="7 8" key="1">
    <citation type="submission" date="2021-01" db="EMBL/GenBank/DDBJ databases">
        <title>Carboxyliciviraga sp.nov., isolated from coastal sediments.</title>
        <authorList>
            <person name="Lu D."/>
            <person name="Zhang T."/>
        </authorList>
    </citation>
    <scope>NUCLEOTIDE SEQUENCE [LARGE SCALE GENOMIC DNA]</scope>
    <source>
        <strain evidence="7 8">N1Y132</strain>
    </source>
</reference>
<dbReference type="PANTHER" id="PTHR30346">
    <property type="entry name" value="TRANSCRIPTIONAL DUAL REGULATOR HCAR-RELATED"/>
    <property type="match status" value="1"/>
</dbReference>
<dbReference type="PROSITE" id="PS50931">
    <property type="entry name" value="HTH_LYSR"/>
    <property type="match status" value="1"/>
</dbReference>
<dbReference type="Gene3D" id="1.10.10.10">
    <property type="entry name" value="Winged helix-like DNA-binding domain superfamily/Winged helix DNA-binding domain"/>
    <property type="match status" value="1"/>
</dbReference>
<evidence type="ECO:0000256" key="4">
    <source>
        <dbReference type="ARBA" id="ARBA00023159"/>
    </source>
</evidence>
<evidence type="ECO:0000256" key="1">
    <source>
        <dbReference type="ARBA" id="ARBA00009437"/>
    </source>
</evidence>
<dbReference type="InterPro" id="IPR036388">
    <property type="entry name" value="WH-like_DNA-bd_sf"/>
</dbReference>
<proteinExistence type="inferred from homology"/>
<evidence type="ECO:0000259" key="6">
    <source>
        <dbReference type="PROSITE" id="PS50931"/>
    </source>
</evidence>
<comment type="similarity">
    <text evidence="1">Belongs to the LysR transcriptional regulatory family.</text>
</comment>
<comment type="caution">
    <text evidence="7">The sequence shown here is derived from an EMBL/GenBank/DDBJ whole genome shotgun (WGS) entry which is preliminary data.</text>
</comment>
<dbReference type="InterPro" id="IPR000847">
    <property type="entry name" value="LysR_HTH_N"/>
</dbReference>
<gene>
    <name evidence="7" type="ORF">JIV24_07425</name>
</gene>
<dbReference type="RefSeq" id="WP_200464396.1">
    <property type="nucleotide sequence ID" value="NZ_JAENRR010000013.1"/>
</dbReference>
<dbReference type="InterPro" id="IPR005119">
    <property type="entry name" value="LysR_subst-bd"/>
</dbReference>
<dbReference type="CDD" id="cd08411">
    <property type="entry name" value="PBP2_OxyR"/>
    <property type="match status" value="1"/>
</dbReference>
<keyword evidence="5" id="KW-0804">Transcription</keyword>
<sequence length="315" mass="35975">MLGLNLQQLEYLVAVDNYKQFTIAAEKCFVTQPTLSMQIKKAEEQLDIVIFDRTKQPILTTPVGKKIIHQARVVINEYNRLEEIVREESGRIEGNLTIGIIPSLAPYLLPLFVGHFKKNNPLVNISFKEMVTEELVKALKRDLLDAAILVTPLEENDIIEQPLFYEDVLIYAHPNHSLHKVDVLTVDMLTSSGLWLLDEGHCFRSQVLNLCELQENVSSDLPLHFESGSLDTIRKMVDTEGGYTLLPGLAALELVFDLHKQVKEFESPVPLREVSLVYSRAFYKRLLLDRIAHSVKVSVPEEMLHKNRGHIVEWK</sequence>
<protein>
    <submittedName>
        <fullName evidence="7">LysR family transcriptional regulator</fullName>
    </submittedName>
</protein>
<dbReference type="Pfam" id="PF00126">
    <property type="entry name" value="HTH_1"/>
    <property type="match status" value="1"/>
</dbReference>
<evidence type="ECO:0000313" key="7">
    <source>
        <dbReference type="EMBL" id="MBK3517170.1"/>
    </source>
</evidence>
<dbReference type="SUPFAM" id="SSF53850">
    <property type="entry name" value="Periplasmic binding protein-like II"/>
    <property type="match status" value="1"/>
</dbReference>
<dbReference type="InterPro" id="IPR036390">
    <property type="entry name" value="WH_DNA-bd_sf"/>
</dbReference>
<dbReference type="PANTHER" id="PTHR30346:SF26">
    <property type="entry name" value="HYDROGEN PEROXIDE-INDUCIBLE GENES ACTIVATOR"/>
    <property type="match status" value="1"/>
</dbReference>
<evidence type="ECO:0000256" key="5">
    <source>
        <dbReference type="ARBA" id="ARBA00023163"/>
    </source>
</evidence>
<keyword evidence="3" id="KW-0238">DNA-binding</keyword>
<evidence type="ECO:0000256" key="3">
    <source>
        <dbReference type="ARBA" id="ARBA00023125"/>
    </source>
</evidence>
<accession>A0ABS1HI70</accession>
<keyword evidence="8" id="KW-1185">Reference proteome</keyword>
<feature type="domain" description="HTH lysR-type" evidence="6">
    <location>
        <begin position="4"/>
        <end position="61"/>
    </location>
</feature>
<evidence type="ECO:0000256" key="2">
    <source>
        <dbReference type="ARBA" id="ARBA00023015"/>
    </source>
</evidence>
<dbReference type="Gene3D" id="3.40.190.10">
    <property type="entry name" value="Periplasmic binding protein-like II"/>
    <property type="match status" value="2"/>
</dbReference>
<name>A0ABS1HI70_9BACT</name>
<dbReference type="SUPFAM" id="SSF46785">
    <property type="entry name" value="Winged helix' DNA-binding domain"/>
    <property type="match status" value="1"/>
</dbReference>
<evidence type="ECO:0000313" key="8">
    <source>
        <dbReference type="Proteomes" id="UP000605676"/>
    </source>
</evidence>